<dbReference type="EMBL" id="ASHM01049488">
    <property type="protein sequence ID" value="PNX85741.1"/>
    <property type="molecule type" value="Genomic_DNA"/>
</dbReference>
<keyword evidence="1" id="KW-0472">Membrane</keyword>
<reference evidence="2 3" key="2">
    <citation type="journal article" date="2017" name="Front. Plant Sci.">
        <title>Gene Classification and Mining of Molecular Markers Useful in Red Clover (Trifolium pratense) Breeding.</title>
        <authorList>
            <person name="Istvanek J."/>
            <person name="Dluhosova J."/>
            <person name="Dluhos P."/>
            <person name="Patkova L."/>
            <person name="Nedelnik J."/>
            <person name="Repkova J."/>
        </authorList>
    </citation>
    <scope>NUCLEOTIDE SEQUENCE [LARGE SCALE GENOMIC DNA]</scope>
    <source>
        <strain evidence="3">cv. Tatra</strain>
        <tissue evidence="2">Young leaves</tissue>
    </source>
</reference>
<evidence type="ECO:0000313" key="3">
    <source>
        <dbReference type="Proteomes" id="UP000236291"/>
    </source>
</evidence>
<comment type="caution">
    <text evidence="2">The sequence shown here is derived from an EMBL/GenBank/DDBJ whole genome shotgun (WGS) entry which is preliminary data.</text>
</comment>
<dbReference type="Proteomes" id="UP000236291">
    <property type="component" value="Unassembled WGS sequence"/>
</dbReference>
<name>A0A2K3M4M6_TRIPR</name>
<sequence>MSSVGAHAGSGDSVLDGTWFGLRDKLRKTANAKRDFMNVESATRMFTVAVTVALTAAVVALVSVVIGGGGKVTISWSSKYAIFSIYVQ</sequence>
<accession>A0A2K3M4M6</accession>
<evidence type="ECO:0000313" key="2">
    <source>
        <dbReference type="EMBL" id="PNX85741.1"/>
    </source>
</evidence>
<keyword evidence="1" id="KW-1133">Transmembrane helix</keyword>
<dbReference type="AlphaFoldDB" id="A0A2K3M4M6"/>
<proteinExistence type="predicted"/>
<feature type="transmembrane region" description="Helical" evidence="1">
    <location>
        <begin position="45"/>
        <end position="69"/>
    </location>
</feature>
<protein>
    <submittedName>
        <fullName evidence="2">Uncharacterized protein</fullName>
    </submittedName>
</protein>
<keyword evidence="1" id="KW-0812">Transmembrane</keyword>
<organism evidence="2 3">
    <name type="scientific">Trifolium pratense</name>
    <name type="common">Red clover</name>
    <dbReference type="NCBI Taxonomy" id="57577"/>
    <lineage>
        <taxon>Eukaryota</taxon>
        <taxon>Viridiplantae</taxon>
        <taxon>Streptophyta</taxon>
        <taxon>Embryophyta</taxon>
        <taxon>Tracheophyta</taxon>
        <taxon>Spermatophyta</taxon>
        <taxon>Magnoliopsida</taxon>
        <taxon>eudicotyledons</taxon>
        <taxon>Gunneridae</taxon>
        <taxon>Pentapetalae</taxon>
        <taxon>rosids</taxon>
        <taxon>fabids</taxon>
        <taxon>Fabales</taxon>
        <taxon>Fabaceae</taxon>
        <taxon>Papilionoideae</taxon>
        <taxon>50 kb inversion clade</taxon>
        <taxon>NPAAA clade</taxon>
        <taxon>Hologalegina</taxon>
        <taxon>IRL clade</taxon>
        <taxon>Trifolieae</taxon>
        <taxon>Trifolium</taxon>
    </lineage>
</organism>
<reference evidence="2 3" key="1">
    <citation type="journal article" date="2014" name="Am. J. Bot.">
        <title>Genome assembly and annotation for red clover (Trifolium pratense; Fabaceae).</title>
        <authorList>
            <person name="Istvanek J."/>
            <person name="Jaros M."/>
            <person name="Krenek A."/>
            <person name="Repkova J."/>
        </authorList>
    </citation>
    <scope>NUCLEOTIDE SEQUENCE [LARGE SCALE GENOMIC DNA]</scope>
    <source>
        <strain evidence="3">cv. Tatra</strain>
        <tissue evidence="2">Young leaves</tissue>
    </source>
</reference>
<gene>
    <name evidence="2" type="ORF">L195_g041815</name>
</gene>
<evidence type="ECO:0000256" key="1">
    <source>
        <dbReference type="SAM" id="Phobius"/>
    </source>
</evidence>